<dbReference type="SUPFAM" id="SSF55874">
    <property type="entry name" value="ATPase domain of HSP90 chaperone/DNA topoisomerase II/histidine kinase"/>
    <property type="match status" value="1"/>
</dbReference>
<dbReference type="PROSITE" id="PS50109">
    <property type="entry name" value="HIS_KIN"/>
    <property type="match status" value="1"/>
</dbReference>
<name>A0ABW6BC81_9SPHI</name>
<dbReference type="PANTHER" id="PTHR43711">
    <property type="entry name" value="TWO-COMPONENT HISTIDINE KINASE"/>
    <property type="match status" value="1"/>
</dbReference>
<dbReference type="PRINTS" id="PR00344">
    <property type="entry name" value="BCTRLSENSOR"/>
</dbReference>
<evidence type="ECO:0000256" key="7">
    <source>
        <dbReference type="SAM" id="Phobius"/>
    </source>
</evidence>
<comment type="caution">
    <text evidence="9">The sequence shown here is derived from an EMBL/GenBank/DDBJ whole genome shotgun (WGS) entry which is preliminary data.</text>
</comment>
<keyword evidence="5" id="KW-0902">Two-component regulatory system</keyword>
<dbReference type="PANTHER" id="PTHR43711:SF1">
    <property type="entry name" value="HISTIDINE KINASE 1"/>
    <property type="match status" value="1"/>
</dbReference>
<keyword evidence="7" id="KW-1133">Transmembrane helix</keyword>
<keyword evidence="10" id="KW-1185">Reference proteome</keyword>
<keyword evidence="7" id="KW-0472">Membrane</keyword>
<dbReference type="Gene3D" id="3.30.565.10">
    <property type="entry name" value="Histidine kinase-like ATPase, C-terminal domain"/>
    <property type="match status" value="1"/>
</dbReference>
<accession>A0ABW6BC81</accession>
<dbReference type="EC" id="2.7.13.3" evidence="2"/>
<feature type="transmembrane region" description="Helical" evidence="7">
    <location>
        <begin position="6"/>
        <end position="29"/>
    </location>
</feature>
<dbReference type="InterPro" id="IPR004358">
    <property type="entry name" value="Sig_transdc_His_kin-like_C"/>
</dbReference>
<organism evidence="9 10">
    <name type="scientific">Sphingobacterium bambusae</name>
    <dbReference type="NCBI Taxonomy" id="662858"/>
    <lineage>
        <taxon>Bacteria</taxon>
        <taxon>Pseudomonadati</taxon>
        <taxon>Bacteroidota</taxon>
        <taxon>Sphingobacteriia</taxon>
        <taxon>Sphingobacteriales</taxon>
        <taxon>Sphingobacteriaceae</taxon>
        <taxon>Sphingobacterium</taxon>
    </lineage>
</organism>
<evidence type="ECO:0000256" key="5">
    <source>
        <dbReference type="ARBA" id="ARBA00023012"/>
    </source>
</evidence>
<evidence type="ECO:0000259" key="8">
    <source>
        <dbReference type="PROSITE" id="PS50109"/>
    </source>
</evidence>
<dbReference type="InterPro" id="IPR036890">
    <property type="entry name" value="HATPase_C_sf"/>
</dbReference>
<keyword evidence="3" id="KW-0808">Transferase</keyword>
<keyword evidence="7" id="KW-0812">Transmembrane</keyword>
<evidence type="ECO:0000256" key="4">
    <source>
        <dbReference type="ARBA" id="ARBA00022777"/>
    </source>
</evidence>
<reference evidence="10" key="1">
    <citation type="journal article" date="2019" name="Int. J. Syst. Evol. Microbiol.">
        <title>The Global Catalogue of Microorganisms (GCM) 10K type strain sequencing project: providing services to taxonomists for standard genome sequencing and annotation.</title>
        <authorList>
            <consortium name="The Broad Institute Genomics Platform"/>
            <consortium name="The Broad Institute Genome Sequencing Center for Infectious Disease"/>
            <person name="Wu L."/>
            <person name="Ma J."/>
        </authorList>
    </citation>
    <scope>NUCLEOTIDE SEQUENCE [LARGE SCALE GENOMIC DNA]</scope>
    <source>
        <strain evidence="10">KCTC 22814</strain>
    </source>
</reference>
<protein>
    <recommendedName>
        <fullName evidence="2">histidine kinase</fullName>
        <ecNumber evidence="2">2.7.13.3</ecNumber>
    </recommendedName>
</protein>
<evidence type="ECO:0000256" key="3">
    <source>
        <dbReference type="ARBA" id="ARBA00022679"/>
    </source>
</evidence>
<dbReference type="SUPFAM" id="SSF47384">
    <property type="entry name" value="Homodimeric domain of signal transducing histidine kinase"/>
    <property type="match status" value="1"/>
</dbReference>
<gene>
    <name evidence="9" type="ORF">ACFS7Y_01810</name>
</gene>
<evidence type="ECO:0000256" key="2">
    <source>
        <dbReference type="ARBA" id="ARBA00012438"/>
    </source>
</evidence>
<feature type="coiled-coil region" evidence="6">
    <location>
        <begin position="32"/>
        <end position="69"/>
    </location>
</feature>
<dbReference type="InterPro" id="IPR003594">
    <property type="entry name" value="HATPase_dom"/>
</dbReference>
<dbReference type="Proteomes" id="UP001597525">
    <property type="component" value="Unassembled WGS sequence"/>
</dbReference>
<dbReference type="InterPro" id="IPR036097">
    <property type="entry name" value="HisK_dim/P_sf"/>
</dbReference>
<comment type="catalytic activity">
    <reaction evidence="1">
        <text>ATP + protein L-histidine = ADP + protein N-phospho-L-histidine.</text>
        <dbReference type="EC" id="2.7.13.3"/>
    </reaction>
</comment>
<evidence type="ECO:0000256" key="1">
    <source>
        <dbReference type="ARBA" id="ARBA00000085"/>
    </source>
</evidence>
<keyword evidence="4 9" id="KW-0418">Kinase</keyword>
<feature type="domain" description="Histidine kinase" evidence="8">
    <location>
        <begin position="76"/>
        <end position="292"/>
    </location>
</feature>
<dbReference type="RefSeq" id="WP_320183891.1">
    <property type="nucleotide sequence ID" value="NZ_CP138332.1"/>
</dbReference>
<dbReference type="Gene3D" id="1.10.287.130">
    <property type="match status" value="1"/>
</dbReference>
<dbReference type="InterPro" id="IPR005467">
    <property type="entry name" value="His_kinase_dom"/>
</dbReference>
<keyword evidence="6" id="KW-0175">Coiled coil</keyword>
<evidence type="ECO:0000256" key="6">
    <source>
        <dbReference type="SAM" id="Coils"/>
    </source>
</evidence>
<dbReference type="Pfam" id="PF02518">
    <property type="entry name" value="HATPase_c"/>
    <property type="match status" value="1"/>
</dbReference>
<evidence type="ECO:0000313" key="10">
    <source>
        <dbReference type="Proteomes" id="UP001597525"/>
    </source>
</evidence>
<dbReference type="SMART" id="SM00387">
    <property type="entry name" value="HATPase_c"/>
    <property type="match status" value="1"/>
</dbReference>
<dbReference type="InterPro" id="IPR050736">
    <property type="entry name" value="Sensor_HK_Regulatory"/>
</dbReference>
<proteinExistence type="predicted"/>
<dbReference type="EMBL" id="JBHUPB010000003">
    <property type="protein sequence ID" value="MFD2966099.1"/>
    <property type="molecule type" value="Genomic_DNA"/>
</dbReference>
<dbReference type="GO" id="GO:0016301">
    <property type="term" value="F:kinase activity"/>
    <property type="evidence" value="ECO:0007669"/>
    <property type="project" value="UniProtKB-KW"/>
</dbReference>
<evidence type="ECO:0000313" key="9">
    <source>
        <dbReference type="EMBL" id="MFD2966099.1"/>
    </source>
</evidence>
<sequence length="308" mass="34611">MKENQVIYLLLGAVLLSKVIIGFLIVHLLRRKRELKKERTKLCASNEQLEDHIAKIEEQQKELLAAENFKLKILSLASHDLRTPFQELSMLLEYVDVLQLDEASLKEVTSSVKGQVGVSKALLDNVLVWTAGQLRGNEYTKVTFSLKEQVDQAISLFATQSKKKGLHIEQHIDSSQAIQGNVDIFNFVLRNLLSNAIKYSDIGGTVEIGLLGDKEGMLRFFVRDFGSGMDVAVLQRLQKGELMESKKGTENEKGMGLGLSLCQDLIARVGWSMDIRREERGSCFSLLLPLEDAKEAPKTGNELFYRNN</sequence>